<dbReference type="EMBL" id="CAADFR010000006">
    <property type="protein sequence ID" value="VFK36820.1"/>
    <property type="molecule type" value="Genomic_DNA"/>
</dbReference>
<keyword evidence="2" id="KW-0812">Transmembrane</keyword>
<dbReference type="EMBL" id="CAADHB010000005">
    <property type="protein sequence ID" value="VFK78027.1"/>
    <property type="molecule type" value="Genomic_DNA"/>
</dbReference>
<evidence type="ECO:0000256" key="1">
    <source>
        <dbReference type="SAM" id="Coils"/>
    </source>
</evidence>
<keyword evidence="1" id="KW-0175">Coiled coil</keyword>
<evidence type="ECO:0000313" key="3">
    <source>
        <dbReference type="EMBL" id="VFK36820.1"/>
    </source>
</evidence>
<keyword evidence="2" id="KW-1133">Transmembrane helix</keyword>
<dbReference type="Gene3D" id="1.20.5.2280">
    <property type="match status" value="1"/>
</dbReference>
<evidence type="ECO:0000256" key="2">
    <source>
        <dbReference type="SAM" id="Phobius"/>
    </source>
</evidence>
<organism evidence="3">
    <name type="scientific">Candidatus Kentrum sp. SD</name>
    <dbReference type="NCBI Taxonomy" id="2126332"/>
    <lineage>
        <taxon>Bacteria</taxon>
        <taxon>Pseudomonadati</taxon>
        <taxon>Pseudomonadota</taxon>
        <taxon>Gammaproteobacteria</taxon>
        <taxon>Candidatus Kentrum</taxon>
    </lineage>
</organism>
<sequence length="177" mass="19634">MPAVAFDTLKFTKRLIEAGMALNIAEATAEAFREASSEANLATRQDIELLKRDIRGLEERMEAGFAQMDAKFVGMESNTDAKFAQMASNTDAKFARMDAKFAQMESNTDAKFARMDTKLAQMESNTDVKFTQLDARFDHLETNLNARMVSMEQRMTIKLGGMMVGAAITIAALVKIL</sequence>
<dbReference type="EMBL" id="CAADFU010000008">
    <property type="protein sequence ID" value="VFK40623.1"/>
    <property type="molecule type" value="Genomic_DNA"/>
</dbReference>
<name>A0A450Y5L4_9GAMM</name>
<reference evidence="3" key="1">
    <citation type="submission" date="2019-02" db="EMBL/GenBank/DDBJ databases">
        <authorList>
            <person name="Gruber-Vodicka R. H."/>
            <person name="Seah K. B. B."/>
        </authorList>
    </citation>
    <scope>NUCLEOTIDE SEQUENCE</scope>
    <source>
        <strain evidence="5">BECK_S127</strain>
        <strain evidence="4">BECK_S1320</strain>
        <strain evidence="3">BECK_S1321</strain>
    </source>
</reference>
<accession>A0A450Y5L4</accession>
<feature type="coiled-coil region" evidence="1">
    <location>
        <begin position="40"/>
        <end position="67"/>
    </location>
</feature>
<feature type="transmembrane region" description="Helical" evidence="2">
    <location>
        <begin position="157"/>
        <end position="176"/>
    </location>
</feature>
<proteinExistence type="predicted"/>
<evidence type="ECO:0000313" key="4">
    <source>
        <dbReference type="EMBL" id="VFK40623.1"/>
    </source>
</evidence>
<dbReference type="AlphaFoldDB" id="A0A450Y5L4"/>
<gene>
    <name evidence="5" type="ORF">BECKSD772D_GA0070982_100530</name>
    <name evidence="4" type="ORF">BECKSD772E_GA0070983_10082</name>
    <name evidence="3" type="ORF">BECKSD772F_GA0070984_100611</name>
</gene>
<evidence type="ECO:0008006" key="6">
    <source>
        <dbReference type="Google" id="ProtNLM"/>
    </source>
</evidence>
<protein>
    <recommendedName>
        <fullName evidence="6">DUF1640 domain-containing protein</fullName>
    </recommendedName>
</protein>
<evidence type="ECO:0000313" key="5">
    <source>
        <dbReference type="EMBL" id="VFK78027.1"/>
    </source>
</evidence>
<keyword evidence="2" id="KW-0472">Membrane</keyword>